<dbReference type="InterPro" id="IPR043129">
    <property type="entry name" value="ATPase_NBD"/>
</dbReference>
<name>A0A387BBR3_9LACT</name>
<dbReference type="AlphaFoldDB" id="A0A387BBR3"/>
<evidence type="ECO:0000313" key="2">
    <source>
        <dbReference type="EMBL" id="AYF99773.1"/>
    </source>
</evidence>
<feature type="domain" description="Actin-like protein N-terminal" evidence="1">
    <location>
        <begin position="42"/>
        <end position="205"/>
    </location>
</feature>
<dbReference type="Gene3D" id="3.30.420.40">
    <property type="match status" value="2"/>
</dbReference>
<gene>
    <name evidence="2" type="ORF">D7I46_00930</name>
</gene>
<protein>
    <submittedName>
        <fullName evidence="2">ParM/StbA family protein</fullName>
    </submittedName>
</protein>
<accession>A0A387BBR3</accession>
<dbReference type="InterPro" id="IPR040607">
    <property type="entry name" value="ALP_N"/>
</dbReference>
<dbReference type="EMBL" id="CP032627">
    <property type="protein sequence ID" value="AYF99773.1"/>
    <property type="molecule type" value="Genomic_DNA"/>
</dbReference>
<organism evidence="2 3">
    <name type="scientific">Lactococcus allomyrinae</name>
    <dbReference type="NCBI Taxonomy" id="2419773"/>
    <lineage>
        <taxon>Bacteria</taxon>
        <taxon>Bacillati</taxon>
        <taxon>Bacillota</taxon>
        <taxon>Bacilli</taxon>
        <taxon>Lactobacillales</taxon>
        <taxon>Streptococcaceae</taxon>
        <taxon>Lactococcus</taxon>
    </lineage>
</organism>
<proteinExistence type="predicted"/>
<dbReference type="OrthoDB" id="9805628at2"/>
<dbReference type="KEGG" id="lact:D7I46_00930"/>
<sequence>MIFVKIIKDFLKQKYTHIVKRKRFTRKGEKMAITVKKTLISIDLGNKQVKLESRATGVKVAPSVLLDTRYAPDFYLGGKPENTPSIYRLRLDKEEKSFHFGETINSWGKAYAGHWETSIGFGMKRYTKQIFKELFLFSVARVVKEMNTNHPVLDIVTGLPTGDYKDPKVIDYIRKIAKGFHTIYVDDKPVNFDIASITFYPQYLGSIANNCFQWNGEKYHHLTQNLSKFSGIRYGFMDIGGGTILSDVVEGLNFNLSETKTTSRNGVHRLLGQVAKEASISQVEAELALWHTNEQGRYIIGEKTAAPKDITDIVLRAKKAYTEVVLHEIETQFFQIDLDDRLSSVRLNKIFITGGGAYLIDVDQLIEGIENSYNIPEEFTASGDFIELLNNSTTANVEGYFKLGVAAHLGEFVE</sequence>
<dbReference type="Proteomes" id="UP000269374">
    <property type="component" value="Chromosome"/>
</dbReference>
<evidence type="ECO:0000313" key="3">
    <source>
        <dbReference type="Proteomes" id="UP000269374"/>
    </source>
</evidence>
<dbReference type="CDD" id="cd24021">
    <property type="entry name" value="ASKHA_NBD_ParM_Psk41-like"/>
    <property type="match status" value="1"/>
</dbReference>
<reference evidence="2 3" key="1">
    <citation type="submission" date="2018-09" db="EMBL/GenBank/DDBJ databases">
        <title>Genome sequencing of strain 1JSPR-7.</title>
        <authorList>
            <person name="Heo J."/>
            <person name="Kim S.-J."/>
            <person name="Kwon S.-W."/>
        </authorList>
    </citation>
    <scope>NUCLEOTIDE SEQUENCE [LARGE SCALE GENOMIC DNA]</scope>
    <source>
        <strain evidence="2 3">1JSPR-7</strain>
    </source>
</reference>
<evidence type="ECO:0000259" key="1">
    <source>
        <dbReference type="Pfam" id="PF17989"/>
    </source>
</evidence>
<dbReference type="SUPFAM" id="SSF53067">
    <property type="entry name" value="Actin-like ATPase domain"/>
    <property type="match status" value="1"/>
</dbReference>
<keyword evidence="3" id="KW-1185">Reference proteome</keyword>
<dbReference type="Pfam" id="PF17989">
    <property type="entry name" value="ALP_N"/>
    <property type="match status" value="1"/>
</dbReference>